<proteinExistence type="predicted"/>
<gene>
    <name evidence="1" type="ORF">WR25_23368</name>
</gene>
<dbReference type="AlphaFoldDB" id="A0A2A2JY92"/>
<comment type="caution">
    <text evidence="1">The sequence shown here is derived from an EMBL/GenBank/DDBJ whole genome shotgun (WGS) entry which is preliminary data.</text>
</comment>
<dbReference type="Proteomes" id="UP000218231">
    <property type="component" value="Unassembled WGS sequence"/>
</dbReference>
<dbReference type="EMBL" id="LIAE01010073">
    <property type="protein sequence ID" value="PAV66613.1"/>
    <property type="molecule type" value="Genomic_DNA"/>
</dbReference>
<accession>A0A2A2JY92</accession>
<name>A0A2A2JY92_9BILA</name>
<evidence type="ECO:0000313" key="2">
    <source>
        <dbReference type="Proteomes" id="UP000218231"/>
    </source>
</evidence>
<organism evidence="1 2">
    <name type="scientific">Diploscapter pachys</name>
    <dbReference type="NCBI Taxonomy" id="2018661"/>
    <lineage>
        <taxon>Eukaryota</taxon>
        <taxon>Metazoa</taxon>
        <taxon>Ecdysozoa</taxon>
        <taxon>Nematoda</taxon>
        <taxon>Chromadorea</taxon>
        <taxon>Rhabditida</taxon>
        <taxon>Rhabditina</taxon>
        <taxon>Rhabditomorpha</taxon>
        <taxon>Rhabditoidea</taxon>
        <taxon>Rhabditidae</taxon>
        <taxon>Diploscapter</taxon>
    </lineage>
</organism>
<reference evidence="1 2" key="1">
    <citation type="journal article" date="2017" name="Curr. Biol.">
        <title>Genome architecture and evolution of a unichromosomal asexual nematode.</title>
        <authorList>
            <person name="Fradin H."/>
            <person name="Zegar C."/>
            <person name="Gutwein M."/>
            <person name="Lucas J."/>
            <person name="Kovtun M."/>
            <person name="Corcoran D."/>
            <person name="Baugh L.R."/>
            <person name="Kiontke K."/>
            <person name="Gunsalus K."/>
            <person name="Fitch D.H."/>
            <person name="Piano F."/>
        </authorList>
    </citation>
    <scope>NUCLEOTIDE SEQUENCE [LARGE SCALE GENOMIC DNA]</scope>
    <source>
        <strain evidence="1">PF1309</strain>
    </source>
</reference>
<sequence length="83" mass="8858">MTDDDDGVTTLPGGIFRKSVGSLALRCMNMKMRSCHSGMPTSASGFSVLRPIKKLVFIASRLRISVLPPTPKSAGTFGDSMKP</sequence>
<keyword evidence="2" id="KW-1185">Reference proteome</keyword>
<protein>
    <submittedName>
        <fullName evidence="1">Uncharacterized protein</fullName>
    </submittedName>
</protein>
<evidence type="ECO:0000313" key="1">
    <source>
        <dbReference type="EMBL" id="PAV66613.1"/>
    </source>
</evidence>